<dbReference type="FunFam" id="1.20.1640.10:FF:000024">
    <property type="entry name" value="Multifunctional fusion protein"/>
    <property type="match status" value="1"/>
</dbReference>
<keyword evidence="6 12" id="KW-1133">Transmembrane helix</keyword>
<dbReference type="GO" id="GO:0006605">
    <property type="term" value="P:protein targeting"/>
    <property type="evidence" value="ECO:0007669"/>
    <property type="project" value="UniProtKB-UniRule"/>
</dbReference>
<organism evidence="14 15">
    <name type="scientific">Maricaulis virginensis</name>
    <dbReference type="NCBI Taxonomy" id="144022"/>
    <lineage>
        <taxon>Bacteria</taxon>
        <taxon>Pseudomonadati</taxon>
        <taxon>Pseudomonadota</taxon>
        <taxon>Alphaproteobacteria</taxon>
        <taxon>Maricaulales</taxon>
        <taxon>Maricaulaceae</taxon>
        <taxon>Maricaulis</taxon>
    </lineage>
</organism>
<keyword evidence="8 12" id="KW-0472">Membrane</keyword>
<reference evidence="14" key="2">
    <citation type="submission" date="2023-01" db="EMBL/GenBank/DDBJ databases">
        <authorList>
            <person name="Sun Q."/>
            <person name="Evtushenko L."/>
        </authorList>
    </citation>
    <scope>NUCLEOTIDE SEQUENCE</scope>
    <source>
        <strain evidence="14">VKM B-1513</strain>
    </source>
</reference>
<comment type="similarity">
    <text evidence="12">Belongs to the SecD/SecF family. SecF subfamily.</text>
</comment>
<dbReference type="GO" id="GO:0005886">
    <property type="term" value="C:plasma membrane"/>
    <property type="evidence" value="ECO:0007669"/>
    <property type="project" value="UniProtKB-SubCell"/>
</dbReference>
<dbReference type="NCBIfam" id="TIGR00966">
    <property type="entry name" value="transloc_SecF"/>
    <property type="match status" value="1"/>
</dbReference>
<comment type="subunit">
    <text evidence="12">Forms a complex with SecD. Part of the essential Sec protein translocation apparatus which comprises SecA, SecYEG and auxiliary proteins SecDF-YajC and YidC.</text>
</comment>
<evidence type="ECO:0000256" key="4">
    <source>
        <dbReference type="ARBA" id="ARBA00022692"/>
    </source>
</evidence>
<feature type="transmembrane region" description="Helical" evidence="12">
    <location>
        <begin position="148"/>
        <end position="169"/>
    </location>
</feature>
<dbReference type="SUPFAM" id="SSF82866">
    <property type="entry name" value="Multidrug efflux transporter AcrB transmembrane domain"/>
    <property type="match status" value="1"/>
</dbReference>
<dbReference type="InterPro" id="IPR048634">
    <property type="entry name" value="SecD_SecF_C"/>
</dbReference>
<dbReference type="PANTHER" id="PTHR30081">
    <property type="entry name" value="PROTEIN-EXPORT MEMBRANE PROTEIN SEC"/>
    <property type="match status" value="1"/>
</dbReference>
<evidence type="ECO:0000256" key="6">
    <source>
        <dbReference type="ARBA" id="ARBA00022989"/>
    </source>
</evidence>
<dbReference type="InterPro" id="IPR022646">
    <property type="entry name" value="SecD/SecF_CS"/>
</dbReference>
<dbReference type="GO" id="GO:0065002">
    <property type="term" value="P:intracellular protein transmembrane transport"/>
    <property type="evidence" value="ECO:0007669"/>
    <property type="project" value="UniProtKB-UniRule"/>
</dbReference>
<accession>A0A9W6IKH1</accession>
<gene>
    <name evidence="12" type="primary">secF</name>
    <name evidence="14" type="ORF">GCM10017621_03130</name>
</gene>
<evidence type="ECO:0000256" key="9">
    <source>
        <dbReference type="ARBA" id="ARBA00059018"/>
    </source>
</evidence>
<evidence type="ECO:0000256" key="7">
    <source>
        <dbReference type="ARBA" id="ARBA00023010"/>
    </source>
</evidence>
<evidence type="ECO:0000256" key="11">
    <source>
        <dbReference type="ARBA" id="ARBA00061053"/>
    </source>
</evidence>
<keyword evidence="15" id="KW-1185">Reference proteome</keyword>
<proteinExistence type="inferred from homology"/>
<dbReference type="Pfam" id="PF02355">
    <property type="entry name" value="SecD_SecF_C"/>
    <property type="match status" value="1"/>
</dbReference>
<keyword evidence="5 12" id="KW-0653">Protein transport</keyword>
<feature type="transmembrane region" description="Helical" evidence="12">
    <location>
        <begin position="176"/>
        <end position="197"/>
    </location>
</feature>
<evidence type="ECO:0000259" key="13">
    <source>
        <dbReference type="Pfam" id="PF02355"/>
    </source>
</evidence>
<name>A0A9W6IKH1_9PROT</name>
<dbReference type="Proteomes" id="UP001143486">
    <property type="component" value="Unassembled WGS sequence"/>
</dbReference>
<comment type="caution">
    <text evidence="14">The sequence shown here is derived from an EMBL/GenBank/DDBJ whole genome shotgun (WGS) entry which is preliminary data.</text>
</comment>
<keyword evidence="7 12" id="KW-0811">Translocation</keyword>
<comment type="subcellular location">
    <subcellularLocation>
        <location evidence="1 12">Cell membrane</location>
        <topology evidence="1 12">Multi-pass membrane protein</topology>
    </subcellularLocation>
</comment>
<comment type="similarity">
    <text evidence="10">In the C-terminal section; belongs to the SecD/SecF family. SecF subfamily.</text>
</comment>
<dbReference type="AlphaFoldDB" id="A0A9W6IKH1"/>
<evidence type="ECO:0000256" key="2">
    <source>
        <dbReference type="ARBA" id="ARBA00022448"/>
    </source>
</evidence>
<evidence type="ECO:0000256" key="3">
    <source>
        <dbReference type="ARBA" id="ARBA00022475"/>
    </source>
</evidence>
<feature type="transmembrane region" description="Helical" evidence="12">
    <location>
        <begin position="203"/>
        <end position="227"/>
    </location>
</feature>
<dbReference type="PRINTS" id="PR01755">
    <property type="entry name" value="SECFTRNLCASE"/>
</dbReference>
<evidence type="ECO:0000256" key="1">
    <source>
        <dbReference type="ARBA" id="ARBA00004651"/>
    </source>
</evidence>
<keyword evidence="2 12" id="KW-0813">Transport</keyword>
<dbReference type="NCBIfam" id="TIGR00916">
    <property type="entry name" value="2A0604s01"/>
    <property type="match status" value="1"/>
</dbReference>
<evidence type="ECO:0000256" key="5">
    <source>
        <dbReference type="ARBA" id="ARBA00022927"/>
    </source>
</evidence>
<sequence>MSLALVKYLPVTGNVPFIRIRFFALGLSALVLLFSLFEFANVGINFGIDFRGGIQTEVETAPETSIEDVRTVVSALELGEPRIQEAGNSLEARHTILIALPLQPGEGAEAERANQAARETLEAAIAENFPDAQLRGTTVIGGAVSGELVVTGFTAIGVALFLMLIYIWFRFEWQYSVGAIVALIHDVIATVGMFSVTQMTFDLATVAAILTIVGYSMNDTVVVYDRIRENLRKYKKMPLPEVLNLSINDTLSRTILTSATTLVALISLYLIGGASLEGFAFAMIWGIVIGTYSSIFVASPLLLFTQVQRDSGENSDQ</sequence>
<dbReference type="Pfam" id="PF07549">
    <property type="entry name" value="Sec_GG"/>
    <property type="match status" value="1"/>
</dbReference>
<feature type="domain" description="Protein export membrane protein SecD/SecF C-terminal" evidence="13">
    <location>
        <begin position="122"/>
        <end position="306"/>
    </location>
</feature>
<feature type="transmembrane region" description="Helical" evidence="12">
    <location>
        <begin position="20"/>
        <end position="37"/>
    </location>
</feature>
<dbReference type="HAMAP" id="MF_01464_B">
    <property type="entry name" value="SecF_B"/>
    <property type="match status" value="1"/>
</dbReference>
<keyword evidence="3 12" id="KW-1003">Cell membrane</keyword>
<dbReference type="GO" id="GO:0043952">
    <property type="term" value="P:protein transport by the Sec complex"/>
    <property type="evidence" value="ECO:0007669"/>
    <property type="project" value="UniProtKB-UniRule"/>
</dbReference>
<evidence type="ECO:0000313" key="14">
    <source>
        <dbReference type="EMBL" id="GLK50805.1"/>
    </source>
</evidence>
<dbReference type="GO" id="GO:0015450">
    <property type="term" value="F:protein-transporting ATPase activity"/>
    <property type="evidence" value="ECO:0007669"/>
    <property type="project" value="InterPro"/>
</dbReference>
<dbReference type="InterPro" id="IPR005665">
    <property type="entry name" value="SecF_bac"/>
</dbReference>
<feature type="transmembrane region" description="Helical" evidence="12">
    <location>
        <begin position="254"/>
        <end position="272"/>
    </location>
</feature>
<comment type="function">
    <text evidence="9 12">Part of the Sec protein translocase complex. Interacts with the SecYEG preprotein conducting channel. SecDF uses the proton motive force (PMF) to complete protein translocation after the ATP-dependent function of SecA.</text>
</comment>
<dbReference type="RefSeq" id="WP_271185202.1">
    <property type="nucleotide sequence ID" value="NZ_BSFE01000001.1"/>
</dbReference>
<protein>
    <recommendedName>
        <fullName evidence="12">Protein-export membrane protein SecF</fullName>
    </recommendedName>
</protein>
<comment type="similarity">
    <text evidence="11">In the N-terminal section; belongs to the SecD/SecF family. SecD subfamily.</text>
</comment>
<reference evidence="14" key="1">
    <citation type="journal article" date="2014" name="Int. J. Syst. Evol. Microbiol.">
        <title>Complete genome sequence of Corynebacterium casei LMG S-19264T (=DSM 44701T), isolated from a smear-ripened cheese.</title>
        <authorList>
            <consortium name="US DOE Joint Genome Institute (JGI-PGF)"/>
            <person name="Walter F."/>
            <person name="Albersmeier A."/>
            <person name="Kalinowski J."/>
            <person name="Ruckert C."/>
        </authorList>
    </citation>
    <scope>NUCLEOTIDE SEQUENCE</scope>
    <source>
        <strain evidence="14">VKM B-1513</strain>
    </source>
</reference>
<dbReference type="PANTHER" id="PTHR30081:SF8">
    <property type="entry name" value="PROTEIN TRANSLOCASE SUBUNIT SECF"/>
    <property type="match status" value="1"/>
</dbReference>
<keyword evidence="4 12" id="KW-0812">Transmembrane</keyword>
<dbReference type="InterPro" id="IPR022813">
    <property type="entry name" value="SecD/SecF_arch_bac"/>
</dbReference>
<dbReference type="InterPro" id="IPR055344">
    <property type="entry name" value="SecD_SecF_C_bact"/>
</dbReference>
<dbReference type="InterPro" id="IPR022645">
    <property type="entry name" value="SecD/SecF_bac"/>
</dbReference>
<evidence type="ECO:0000256" key="8">
    <source>
        <dbReference type="ARBA" id="ARBA00023136"/>
    </source>
</evidence>
<dbReference type="EMBL" id="BSFE01000001">
    <property type="protein sequence ID" value="GLK50805.1"/>
    <property type="molecule type" value="Genomic_DNA"/>
</dbReference>
<evidence type="ECO:0000256" key="10">
    <source>
        <dbReference type="ARBA" id="ARBA00060856"/>
    </source>
</evidence>
<feature type="transmembrane region" description="Helical" evidence="12">
    <location>
        <begin position="278"/>
        <end position="304"/>
    </location>
</feature>
<evidence type="ECO:0000256" key="12">
    <source>
        <dbReference type="HAMAP-Rule" id="MF_01464"/>
    </source>
</evidence>
<evidence type="ECO:0000313" key="15">
    <source>
        <dbReference type="Proteomes" id="UP001143486"/>
    </source>
</evidence>
<dbReference type="Gene3D" id="1.20.1640.10">
    <property type="entry name" value="Multidrug efflux transporter AcrB transmembrane domain"/>
    <property type="match status" value="1"/>
</dbReference>